<dbReference type="EMBL" id="AMGX01000018">
    <property type="protein sequence ID" value="EXJ66828.1"/>
    <property type="molecule type" value="Genomic_DNA"/>
</dbReference>
<evidence type="ECO:0000313" key="1">
    <source>
        <dbReference type="EMBL" id="EXJ66828.1"/>
    </source>
</evidence>
<dbReference type="AlphaFoldDB" id="W9WFY9"/>
<protein>
    <submittedName>
        <fullName evidence="1">Uncharacterized protein</fullName>
    </submittedName>
</protein>
<proteinExistence type="predicted"/>
<dbReference type="OrthoDB" id="10444579at2759"/>
<evidence type="ECO:0000313" key="2">
    <source>
        <dbReference type="Proteomes" id="UP000019471"/>
    </source>
</evidence>
<keyword evidence="2" id="KW-1185">Reference proteome</keyword>
<name>W9WFY9_9EURO</name>
<dbReference type="Proteomes" id="UP000019471">
    <property type="component" value="Unassembled WGS sequence"/>
</dbReference>
<organism evidence="1 2">
    <name type="scientific">Cladophialophora psammophila CBS 110553</name>
    <dbReference type="NCBI Taxonomy" id="1182543"/>
    <lineage>
        <taxon>Eukaryota</taxon>
        <taxon>Fungi</taxon>
        <taxon>Dikarya</taxon>
        <taxon>Ascomycota</taxon>
        <taxon>Pezizomycotina</taxon>
        <taxon>Eurotiomycetes</taxon>
        <taxon>Chaetothyriomycetidae</taxon>
        <taxon>Chaetothyriales</taxon>
        <taxon>Herpotrichiellaceae</taxon>
        <taxon>Cladophialophora</taxon>
    </lineage>
</organism>
<sequence>MEVPDRVIKNLLKIAREALEKKSAEHPSLPGSEEASCTAEVLHDCNLLIRLASQLADWKEKHAQRMHAMDEMQELESYMEDSLWDGVDKPEVLLLSVYFFQTKTVIALGLEEETILSDINRKLKACKVFFSGREERMIGVVANNERFAAKIIKALEIAADYATCPEWNEDLVNELYSLSREAAAAYIP</sequence>
<comment type="caution">
    <text evidence="1">The sequence shown here is derived from an EMBL/GenBank/DDBJ whole genome shotgun (WGS) entry which is preliminary data.</text>
</comment>
<dbReference type="HOGENOM" id="CLU_1467995_0_0_1"/>
<dbReference type="GeneID" id="19194718"/>
<dbReference type="RefSeq" id="XP_007748791.1">
    <property type="nucleotide sequence ID" value="XM_007750601.1"/>
</dbReference>
<accession>W9WFY9</accession>
<gene>
    <name evidence="1" type="ORF">A1O5_10023</name>
</gene>
<reference evidence="1 2" key="1">
    <citation type="submission" date="2013-03" db="EMBL/GenBank/DDBJ databases">
        <title>The Genome Sequence of Cladophialophora psammophila CBS 110553.</title>
        <authorList>
            <consortium name="The Broad Institute Genomics Platform"/>
            <person name="Cuomo C."/>
            <person name="de Hoog S."/>
            <person name="Gorbushina A."/>
            <person name="Walker B."/>
            <person name="Young S.K."/>
            <person name="Zeng Q."/>
            <person name="Gargeya S."/>
            <person name="Fitzgerald M."/>
            <person name="Haas B."/>
            <person name="Abouelleil A."/>
            <person name="Allen A.W."/>
            <person name="Alvarado L."/>
            <person name="Arachchi H.M."/>
            <person name="Berlin A.M."/>
            <person name="Chapman S.B."/>
            <person name="Gainer-Dewar J."/>
            <person name="Goldberg J."/>
            <person name="Griggs A."/>
            <person name="Gujja S."/>
            <person name="Hansen M."/>
            <person name="Howarth C."/>
            <person name="Imamovic A."/>
            <person name="Ireland A."/>
            <person name="Larimer J."/>
            <person name="McCowan C."/>
            <person name="Murphy C."/>
            <person name="Pearson M."/>
            <person name="Poon T.W."/>
            <person name="Priest M."/>
            <person name="Roberts A."/>
            <person name="Saif S."/>
            <person name="Shea T."/>
            <person name="Sisk P."/>
            <person name="Sykes S."/>
            <person name="Wortman J."/>
            <person name="Nusbaum C."/>
            <person name="Birren B."/>
        </authorList>
    </citation>
    <scope>NUCLEOTIDE SEQUENCE [LARGE SCALE GENOMIC DNA]</scope>
    <source>
        <strain evidence="1 2">CBS 110553</strain>
    </source>
</reference>